<dbReference type="Proteomes" id="UP000012589">
    <property type="component" value="Unassembled WGS sequence"/>
</dbReference>
<accession>N2BHP3</accession>
<comment type="caution">
    <text evidence="1">The sequence shown here is derived from an EMBL/GenBank/DDBJ whole genome shotgun (WGS) entry which is preliminary data.</text>
</comment>
<dbReference type="AlphaFoldDB" id="N2BHP3"/>
<dbReference type="EMBL" id="AQFT01000009">
    <property type="protein sequence ID" value="EMZ37930.1"/>
    <property type="molecule type" value="Genomic_DNA"/>
</dbReference>
<dbReference type="PATRIC" id="fig|1235802.3.peg.266"/>
<evidence type="ECO:0000313" key="1">
    <source>
        <dbReference type="EMBL" id="EMZ37930.1"/>
    </source>
</evidence>
<dbReference type="STRING" id="1235802.C823_00254"/>
<name>N2BHP3_9FIRM</name>
<dbReference type="eggNOG" id="ENOG502ZT4C">
    <property type="taxonomic scope" value="Bacteria"/>
</dbReference>
<organism evidence="1 2">
    <name type="scientific">Eubacterium plexicaudatum ASF492</name>
    <dbReference type="NCBI Taxonomy" id="1235802"/>
    <lineage>
        <taxon>Bacteria</taxon>
        <taxon>Bacillati</taxon>
        <taxon>Bacillota</taxon>
        <taxon>Clostridia</taxon>
        <taxon>Eubacteriales</taxon>
        <taxon>Eubacteriaceae</taxon>
        <taxon>Eubacterium</taxon>
    </lineage>
</organism>
<reference evidence="1 2" key="1">
    <citation type="journal article" date="2014" name="Genome Announc.">
        <title>Draft genome sequences of the altered schaedler flora, a defined bacterial community from gnotobiotic mice.</title>
        <authorList>
            <person name="Wannemuehler M.J."/>
            <person name="Overstreet A.M."/>
            <person name="Ward D.V."/>
            <person name="Phillips G.J."/>
        </authorList>
    </citation>
    <scope>NUCLEOTIDE SEQUENCE [LARGE SCALE GENOMIC DNA]</scope>
    <source>
        <strain evidence="1 2">ASF492</strain>
    </source>
</reference>
<keyword evidence="2" id="KW-1185">Reference proteome</keyword>
<gene>
    <name evidence="1" type="ORF">C823_00254</name>
</gene>
<evidence type="ECO:0000313" key="2">
    <source>
        <dbReference type="Proteomes" id="UP000012589"/>
    </source>
</evidence>
<dbReference type="HOGENOM" id="CLU_205835_0_0_9"/>
<sequence length="66" mass="8522">MGQRNESRKEVVIMRKGFWKQLSYEDKFDRKYACWTYNHKEWRKYKMRNRRTARRKLKRLEEYGKE</sequence>
<protein>
    <submittedName>
        <fullName evidence="1">Uncharacterized protein</fullName>
    </submittedName>
</protein>
<proteinExistence type="predicted"/>